<organism evidence="2 3">
    <name type="scientific">Eimeria maxima</name>
    <name type="common">Coccidian parasite</name>
    <dbReference type="NCBI Taxonomy" id="5804"/>
    <lineage>
        <taxon>Eukaryota</taxon>
        <taxon>Sar</taxon>
        <taxon>Alveolata</taxon>
        <taxon>Apicomplexa</taxon>
        <taxon>Conoidasida</taxon>
        <taxon>Coccidia</taxon>
        <taxon>Eucoccidiorida</taxon>
        <taxon>Eimeriorina</taxon>
        <taxon>Eimeriidae</taxon>
        <taxon>Eimeria</taxon>
    </lineage>
</organism>
<dbReference type="Proteomes" id="UP000030763">
    <property type="component" value="Unassembled WGS sequence"/>
</dbReference>
<reference evidence="2" key="2">
    <citation type="submission" date="2013-10" db="EMBL/GenBank/DDBJ databases">
        <authorList>
            <person name="Aslett M."/>
        </authorList>
    </citation>
    <scope>NUCLEOTIDE SEQUENCE [LARGE SCALE GENOMIC DNA]</scope>
    <source>
        <strain evidence="2">Weybridge</strain>
    </source>
</reference>
<feature type="compositionally biased region" description="Basic and acidic residues" evidence="1">
    <location>
        <begin position="77"/>
        <end position="87"/>
    </location>
</feature>
<feature type="region of interest" description="Disordered" evidence="1">
    <location>
        <begin position="57"/>
        <end position="101"/>
    </location>
</feature>
<dbReference type="AlphaFoldDB" id="U6M4S1"/>
<dbReference type="OMA" id="EFEDANW"/>
<dbReference type="EMBL" id="HG719288">
    <property type="protein sequence ID" value="CDJ57454.1"/>
    <property type="molecule type" value="Genomic_DNA"/>
</dbReference>
<dbReference type="RefSeq" id="XP_013334102.1">
    <property type="nucleotide sequence ID" value="XM_013478648.1"/>
</dbReference>
<evidence type="ECO:0000256" key="1">
    <source>
        <dbReference type="SAM" id="MobiDB-lite"/>
    </source>
</evidence>
<evidence type="ECO:0000313" key="3">
    <source>
        <dbReference type="Proteomes" id="UP000030763"/>
    </source>
</evidence>
<keyword evidence="3" id="KW-1185">Reference proteome</keyword>
<accession>U6M4S1</accession>
<proteinExistence type="predicted"/>
<dbReference type="OrthoDB" id="347397at2759"/>
<name>U6M4S1_EIMMA</name>
<dbReference type="VEuPathDB" id="ToxoDB:EMWEY_00037610"/>
<reference evidence="2" key="1">
    <citation type="submission" date="2013-10" db="EMBL/GenBank/DDBJ databases">
        <title>Genomic analysis of the causative agents of coccidiosis in chickens.</title>
        <authorList>
            <person name="Reid A.J."/>
            <person name="Blake D."/>
            <person name="Billington K."/>
            <person name="Browne H."/>
            <person name="Dunn M."/>
            <person name="Hung S."/>
            <person name="Kawahara F."/>
            <person name="Miranda-Saavedra D."/>
            <person name="Mourier T."/>
            <person name="Nagra H."/>
            <person name="Otto T.D."/>
            <person name="Rawlings N."/>
            <person name="Sanchez A."/>
            <person name="Sanders M."/>
            <person name="Subramaniam C."/>
            <person name="Tay Y."/>
            <person name="Dear P."/>
            <person name="Doerig C."/>
            <person name="Gruber A."/>
            <person name="Parkinson J."/>
            <person name="Shirley M."/>
            <person name="Wan K.L."/>
            <person name="Berriman M."/>
            <person name="Tomley F."/>
            <person name="Pain A."/>
        </authorList>
    </citation>
    <scope>NUCLEOTIDE SEQUENCE [LARGE SCALE GENOMIC DNA]</scope>
    <source>
        <strain evidence="2">Weybridge</strain>
    </source>
</reference>
<protein>
    <submittedName>
        <fullName evidence="2">Uncharacterized protein</fullName>
    </submittedName>
</protein>
<gene>
    <name evidence="2" type="ORF">EMWEY_00037610</name>
</gene>
<sequence>MMNLPAEGKPQIQLICDRLIDRFAARLKEDSSLDIPLDTQEEFLRIWREGTAERLRNQSSLFPQKEGGVFGLQSDSSPREEIDDSKKGRINPGESDDEFEDANWDTLGFETSLGDNRLRVCAEEIKYKEEIKKKEKEKEIDNSMQQNPFSPAAPPLDDLTQPIRSEEAADRVIGHVHKISRPADCSRALSSERSLQWSLIIRNGIIKIAGQEFAFGRLDADLKEI</sequence>
<evidence type="ECO:0000313" key="2">
    <source>
        <dbReference type="EMBL" id="CDJ57454.1"/>
    </source>
</evidence>
<dbReference type="GeneID" id="25337747"/>